<dbReference type="EMBL" id="CAJNOQ010050933">
    <property type="protein sequence ID" value="CAF1649822.1"/>
    <property type="molecule type" value="Genomic_DNA"/>
</dbReference>
<sequence>SGVGVESQRNCPTVKHGNRKNYNVIVECRKKTVSGYCCECPNGNRTVGCCSHVPSILWYLGLARYDTTQLNTPSNSYIDYFKDVNEVSDLSSTHDDDDDNDVLYSLM</sequence>
<feature type="non-terminal residue" evidence="1">
    <location>
        <position position="1"/>
    </location>
</feature>
<name>A0A816ESH0_9BILA</name>
<dbReference type="Proteomes" id="UP000681722">
    <property type="component" value="Unassembled WGS sequence"/>
</dbReference>
<evidence type="ECO:0000313" key="2">
    <source>
        <dbReference type="EMBL" id="CAF4575843.1"/>
    </source>
</evidence>
<proteinExistence type="predicted"/>
<dbReference type="EMBL" id="CAJOBC010121374">
    <property type="protein sequence ID" value="CAF4575843.1"/>
    <property type="molecule type" value="Genomic_DNA"/>
</dbReference>
<gene>
    <name evidence="1" type="ORF">GPM918_LOCUS45448</name>
    <name evidence="2" type="ORF">SRO942_LOCUS47951</name>
</gene>
<evidence type="ECO:0000313" key="1">
    <source>
        <dbReference type="EMBL" id="CAF1649822.1"/>
    </source>
</evidence>
<comment type="caution">
    <text evidence="1">The sequence shown here is derived from an EMBL/GenBank/DDBJ whole genome shotgun (WGS) entry which is preliminary data.</text>
</comment>
<organism evidence="1 3">
    <name type="scientific">Didymodactylos carnosus</name>
    <dbReference type="NCBI Taxonomy" id="1234261"/>
    <lineage>
        <taxon>Eukaryota</taxon>
        <taxon>Metazoa</taxon>
        <taxon>Spiralia</taxon>
        <taxon>Gnathifera</taxon>
        <taxon>Rotifera</taxon>
        <taxon>Eurotatoria</taxon>
        <taxon>Bdelloidea</taxon>
        <taxon>Philodinida</taxon>
        <taxon>Philodinidae</taxon>
        <taxon>Didymodactylos</taxon>
    </lineage>
</organism>
<dbReference type="AlphaFoldDB" id="A0A816ESH0"/>
<evidence type="ECO:0000313" key="3">
    <source>
        <dbReference type="Proteomes" id="UP000663829"/>
    </source>
</evidence>
<dbReference type="OrthoDB" id="10046738at2759"/>
<keyword evidence="3" id="KW-1185">Reference proteome</keyword>
<protein>
    <recommendedName>
        <fullName evidence="4">SWIM-type domain-containing protein</fullName>
    </recommendedName>
</protein>
<reference evidence="1" key="1">
    <citation type="submission" date="2021-02" db="EMBL/GenBank/DDBJ databases">
        <authorList>
            <person name="Nowell W R."/>
        </authorList>
    </citation>
    <scope>NUCLEOTIDE SEQUENCE</scope>
</reference>
<accession>A0A816ESH0</accession>
<evidence type="ECO:0008006" key="4">
    <source>
        <dbReference type="Google" id="ProtNLM"/>
    </source>
</evidence>
<dbReference type="Proteomes" id="UP000663829">
    <property type="component" value="Unassembled WGS sequence"/>
</dbReference>